<evidence type="ECO:0000313" key="2">
    <source>
        <dbReference type="EMBL" id="EKX74354.1"/>
    </source>
</evidence>
<proteinExistence type="predicted"/>
<feature type="transmembrane region" description="Helical" evidence="1">
    <location>
        <begin position="268"/>
        <end position="287"/>
    </location>
</feature>
<evidence type="ECO:0000313" key="3">
    <source>
        <dbReference type="Proteomes" id="UP000031512"/>
    </source>
</evidence>
<dbReference type="GeneID" id="15807802"/>
<dbReference type="RefSeq" id="XP_004833806.1">
    <property type="nucleotide sequence ID" value="XM_004833749.1"/>
</dbReference>
<keyword evidence="1" id="KW-0812">Transmembrane</keyword>
<keyword evidence="1" id="KW-1133">Transmembrane helix</keyword>
<dbReference type="PANTHER" id="PTHR10830">
    <property type="entry name" value="DOLICHYL-DIPHOSPHOOLIGOSACCHARIDE--PROTEIN GLYCOSYLTRANSFERASE 48 KDA SUBUNIT"/>
    <property type="match status" value="1"/>
</dbReference>
<dbReference type="GO" id="GO:0008250">
    <property type="term" value="C:oligosaccharyltransferase complex"/>
    <property type="evidence" value="ECO:0007669"/>
    <property type="project" value="TreeGrafter"/>
</dbReference>
<dbReference type="GO" id="GO:0018279">
    <property type="term" value="P:protein N-linked glycosylation via asparagine"/>
    <property type="evidence" value="ECO:0007669"/>
    <property type="project" value="InterPro"/>
</dbReference>
<dbReference type="VEuPathDB" id="PiroplasmaDB:BEWA_043950"/>
<dbReference type="InterPro" id="IPR005013">
    <property type="entry name" value="DDOST_48_kDa_subunit"/>
</dbReference>
<evidence type="ECO:0000256" key="1">
    <source>
        <dbReference type="SAM" id="Phobius"/>
    </source>
</evidence>
<gene>
    <name evidence="2" type="ORF">BEWA_043950</name>
</gene>
<dbReference type="OrthoDB" id="29105at2759"/>
<keyword evidence="1" id="KW-0472">Membrane</keyword>
<name>L1LGF6_THEEQ</name>
<dbReference type="AlphaFoldDB" id="L1LGF6"/>
<keyword evidence="3" id="KW-1185">Reference proteome</keyword>
<accession>L1LGF6</accession>
<organism evidence="2 3">
    <name type="scientific">Theileria equi strain WA</name>
    <dbReference type="NCBI Taxonomy" id="1537102"/>
    <lineage>
        <taxon>Eukaryota</taxon>
        <taxon>Sar</taxon>
        <taxon>Alveolata</taxon>
        <taxon>Apicomplexa</taxon>
        <taxon>Aconoidasida</taxon>
        <taxon>Piroplasmida</taxon>
        <taxon>Theileriidae</taxon>
        <taxon>Theileria</taxon>
    </lineage>
</organism>
<dbReference type="Proteomes" id="UP000031512">
    <property type="component" value="Unassembled WGS sequence"/>
</dbReference>
<dbReference type="PANTHER" id="PTHR10830:SF0">
    <property type="entry name" value="DOLICHYL-DIPHOSPHOOLIGOSACCHARIDE--PROTEIN GLYCOSYLTRANSFERASE 48 KDA SUBUNIT"/>
    <property type="match status" value="1"/>
</dbReference>
<protein>
    <recommendedName>
        <fullName evidence="4">Dolichyl-diphosphooligosaccharide--protein glycosyltransferase 48 kDa subunit</fullName>
    </recommendedName>
</protein>
<reference evidence="2 3" key="1">
    <citation type="journal article" date="2012" name="BMC Genomics">
        <title>Comparative genomic analysis and phylogenetic position of Theileria equi.</title>
        <authorList>
            <person name="Kappmeyer L.S."/>
            <person name="Thiagarajan M."/>
            <person name="Herndon D.R."/>
            <person name="Ramsay J.D."/>
            <person name="Caler E."/>
            <person name="Djikeng A."/>
            <person name="Gillespie J.J."/>
            <person name="Lau A.O."/>
            <person name="Roalson E.H."/>
            <person name="Silva J.C."/>
            <person name="Silva M.G."/>
            <person name="Suarez C.E."/>
            <person name="Ueti M.W."/>
            <person name="Nene V.M."/>
            <person name="Mealey R.H."/>
            <person name="Knowles D.P."/>
            <person name="Brayton K.A."/>
        </authorList>
    </citation>
    <scope>NUCLEOTIDE SEQUENCE [LARGE SCALE GENOMIC DNA]</scope>
    <source>
        <strain evidence="2 3">WA</strain>
    </source>
</reference>
<evidence type="ECO:0008006" key="4">
    <source>
        <dbReference type="Google" id="ProtNLM"/>
    </source>
</evidence>
<comment type="caution">
    <text evidence="2">The sequence shown here is derived from an EMBL/GenBank/DDBJ whole genome shotgun (WGS) entry which is preliminary data.</text>
</comment>
<sequence length="289" mass="32775">MSLFIAGQKNSATTRPKLFDQLGIDILPSETKDFNTESKSIFNCSKNPNDIYPLIEGEPYGNVHYRGTAISTKRQVKKLVKGTITTTLEGSANSGKNLEFVTILDSGSDDLRIVVSGSVDMFSNESLSCNSNNVRLVNIMSKYLLHHGLEYETVKIESVEEKVPRKNNEKIYCTNELLNISLKVQKSHRDHILQLEVEYFDIILRKNMDFLQDTYTTTFQLPAHHGIFNLYLHEINSGYFKKEIYRTRIASNAPLNIHSKVGISLGHLAVRHACIIGFVVFSVWIIYPI</sequence>
<dbReference type="EMBL" id="ACOU01000002">
    <property type="protein sequence ID" value="EKX74354.1"/>
    <property type="molecule type" value="Genomic_DNA"/>
</dbReference>
<dbReference type="KEGG" id="beq:BEWA_043950"/>
<dbReference type="UniPathway" id="UPA00378"/>